<keyword evidence="3 8" id="KW-0813">Transport</keyword>
<comment type="similarity">
    <text evidence="2">Belongs to the binding-protein-dependent transport system permease family. CysTW subfamily.</text>
</comment>
<feature type="transmembrane region" description="Helical" evidence="8">
    <location>
        <begin position="29"/>
        <end position="52"/>
    </location>
</feature>
<evidence type="ECO:0000256" key="6">
    <source>
        <dbReference type="ARBA" id="ARBA00022989"/>
    </source>
</evidence>
<feature type="transmembrane region" description="Helical" evidence="8">
    <location>
        <begin position="171"/>
        <end position="193"/>
    </location>
</feature>
<dbReference type="Gene3D" id="1.10.3720.10">
    <property type="entry name" value="MetI-like"/>
    <property type="match status" value="1"/>
</dbReference>
<comment type="subcellular location">
    <subcellularLocation>
        <location evidence="1 8">Cell membrane</location>
        <topology evidence="1 8">Multi-pass membrane protein</topology>
    </subcellularLocation>
</comment>
<dbReference type="Proteomes" id="UP001060070">
    <property type="component" value="Chromosome"/>
</dbReference>
<dbReference type="GO" id="GO:0005886">
    <property type="term" value="C:plasma membrane"/>
    <property type="evidence" value="ECO:0007669"/>
    <property type="project" value="UniProtKB-SubCell"/>
</dbReference>
<evidence type="ECO:0000313" key="11">
    <source>
        <dbReference type="Proteomes" id="UP001060070"/>
    </source>
</evidence>
<dbReference type="EMBL" id="CP088147">
    <property type="protein sequence ID" value="UTU49629.1"/>
    <property type="molecule type" value="Genomic_DNA"/>
</dbReference>
<keyword evidence="6 8" id="KW-1133">Transmembrane helix</keyword>
<keyword evidence="4" id="KW-1003">Cell membrane</keyword>
<evidence type="ECO:0000256" key="8">
    <source>
        <dbReference type="RuleBase" id="RU363032"/>
    </source>
</evidence>
<feature type="domain" description="ABC transmembrane type-1" evidence="9">
    <location>
        <begin position="84"/>
        <end position="291"/>
    </location>
</feature>
<dbReference type="PANTHER" id="PTHR42929">
    <property type="entry name" value="INNER MEMBRANE ABC TRANSPORTER PERMEASE PROTEIN YDCU-RELATED-RELATED"/>
    <property type="match status" value="1"/>
</dbReference>
<sequence length="300" mass="32767">MSSAGNNPLPRAGRTLPRASSALPRASSALPWALVTPALGWTLLFFVLPFIAMGFSSLTAHEGGGFTLSNYSQFFTNPSYWQAMVNSLEVTAIVTVVSVLLAYPFAWILAEQVPERWQRLALMLAVLPFWTSYVVRSYSWLLVLAQNGVVNRALTGSGLISEPMHLANTRFATITGFVHFFVMLLTLTIFANLKQLSPSYRKAAADLGAGPVRTFLHVVLPLTLPGIMVGAFLTFVLCIGDYITPQILGGNNELLMPQLVMMQIGRRGDFPLASALSIILMAVVTIAYLACARWLKIERA</sequence>
<dbReference type="RefSeq" id="WP_024503899.1">
    <property type="nucleotide sequence ID" value="NZ_CP088147.1"/>
</dbReference>
<evidence type="ECO:0000259" key="9">
    <source>
        <dbReference type="PROSITE" id="PS50928"/>
    </source>
</evidence>
<dbReference type="AlphaFoldDB" id="A0AB38T405"/>
<dbReference type="CDD" id="cd06261">
    <property type="entry name" value="TM_PBP2"/>
    <property type="match status" value="1"/>
</dbReference>
<protein>
    <submittedName>
        <fullName evidence="10">ABC transporter permease</fullName>
    </submittedName>
</protein>
<evidence type="ECO:0000256" key="4">
    <source>
        <dbReference type="ARBA" id="ARBA00022475"/>
    </source>
</evidence>
<dbReference type="Pfam" id="PF00528">
    <property type="entry name" value="BPD_transp_1"/>
    <property type="match status" value="1"/>
</dbReference>
<evidence type="ECO:0000256" key="7">
    <source>
        <dbReference type="ARBA" id="ARBA00023136"/>
    </source>
</evidence>
<evidence type="ECO:0000256" key="5">
    <source>
        <dbReference type="ARBA" id="ARBA00022692"/>
    </source>
</evidence>
<proteinExistence type="inferred from homology"/>
<dbReference type="PROSITE" id="PS50928">
    <property type="entry name" value="ABC_TM1"/>
    <property type="match status" value="1"/>
</dbReference>
<dbReference type="SUPFAM" id="SSF161098">
    <property type="entry name" value="MetI-like"/>
    <property type="match status" value="1"/>
</dbReference>
<keyword evidence="5 8" id="KW-0812">Transmembrane</keyword>
<keyword evidence="7 8" id="KW-0472">Membrane</keyword>
<evidence type="ECO:0000256" key="3">
    <source>
        <dbReference type="ARBA" id="ARBA00022448"/>
    </source>
</evidence>
<gene>
    <name evidence="10" type="ORF">LRP29_19240</name>
</gene>
<feature type="transmembrane region" description="Helical" evidence="8">
    <location>
        <begin position="90"/>
        <end position="109"/>
    </location>
</feature>
<keyword evidence="11" id="KW-1185">Reference proteome</keyword>
<dbReference type="InterPro" id="IPR000515">
    <property type="entry name" value="MetI-like"/>
</dbReference>
<dbReference type="InterPro" id="IPR035906">
    <property type="entry name" value="MetI-like_sf"/>
</dbReference>
<accession>A0AB38T405</accession>
<evidence type="ECO:0000256" key="1">
    <source>
        <dbReference type="ARBA" id="ARBA00004651"/>
    </source>
</evidence>
<name>A0AB38T405_9HYPH</name>
<dbReference type="GO" id="GO:0055085">
    <property type="term" value="P:transmembrane transport"/>
    <property type="evidence" value="ECO:0007669"/>
    <property type="project" value="InterPro"/>
</dbReference>
<dbReference type="PANTHER" id="PTHR42929:SF5">
    <property type="entry name" value="ABC TRANSPORTER PERMEASE PROTEIN"/>
    <property type="match status" value="1"/>
</dbReference>
<organism evidence="10 11">
    <name type="scientific">Mesorhizobium ciceri</name>
    <dbReference type="NCBI Taxonomy" id="39645"/>
    <lineage>
        <taxon>Bacteria</taxon>
        <taxon>Pseudomonadati</taxon>
        <taxon>Pseudomonadota</taxon>
        <taxon>Alphaproteobacteria</taxon>
        <taxon>Hyphomicrobiales</taxon>
        <taxon>Phyllobacteriaceae</taxon>
        <taxon>Mesorhizobium</taxon>
    </lineage>
</organism>
<evidence type="ECO:0000313" key="10">
    <source>
        <dbReference type="EMBL" id="UTU49629.1"/>
    </source>
</evidence>
<feature type="transmembrane region" description="Helical" evidence="8">
    <location>
        <begin position="270"/>
        <end position="291"/>
    </location>
</feature>
<feature type="transmembrane region" description="Helical" evidence="8">
    <location>
        <begin position="121"/>
        <end position="141"/>
    </location>
</feature>
<feature type="transmembrane region" description="Helical" evidence="8">
    <location>
        <begin position="214"/>
        <end position="243"/>
    </location>
</feature>
<reference evidence="10 11" key="1">
    <citation type="journal article" date="2022" name="Microbiol. Resour. Announc.">
        <title>Complete Genome Sequence of Mesorhizobium ciceri Strain R30, a Rhizobium Used as a Commercial Inoculant for Chickpea in Argentina.</title>
        <authorList>
            <person name="Foresto E."/>
            <person name="Revale S."/>
            <person name="Primo E."/>
            <person name="Nievas F."/>
            <person name="Carezzano E."/>
            <person name="Puente M."/>
            <person name="Alzari P."/>
            <person name="Mart M."/>
            <person name="Ben-Assaya M."/>
            <person name="Mornico D."/>
            <person name="Santoro M."/>
            <person name="Mart F."/>
            <person name="Giordano W."/>
            <person name="Bogino P."/>
        </authorList>
    </citation>
    <scope>NUCLEOTIDE SEQUENCE [LARGE SCALE GENOMIC DNA]</scope>
    <source>
        <strain evidence="10 11">R30</strain>
    </source>
</reference>
<evidence type="ECO:0000256" key="2">
    <source>
        <dbReference type="ARBA" id="ARBA00007069"/>
    </source>
</evidence>